<dbReference type="InterPro" id="IPR011011">
    <property type="entry name" value="Znf_FYVE_PHD"/>
</dbReference>
<dbReference type="AlphaFoldDB" id="A0A1V9ZPU2"/>
<feature type="compositionally biased region" description="Low complexity" evidence="8">
    <location>
        <begin position="147"/>
        <end position="167"/>
    </location>
</feature>
<feature type="compositionally biased region" description="Low complexity" evidence="8">
    <location>
        <begin position="396"/>
        <end position="405"/>
    </location>
</feature>
<evidence type="ECO:0000256" key="6">
    <source>
        <dbReference type="PROSITE-ProRule" id="PRU00146"/>
    </source>
</evidence>
<evidence type="ECO:0000256" key="3">
    <source>
        <dbReference type="ARBA" id="ARBA00022771"/>
    </source>
</evidence>
<dbReference type="CDD" id="cd15545">
    <property type="entry name" value="PHD_BAZ2A_like"/>
    <property type="match status" value="1"/>
</dbReference>
<evidence type="ECO:0000256" key="5">
    <source>
        <dbReference type="ARBA" id="ARBA00023242"/>
    </source>
</evidence>
<dbReference type="Gene3D" id="3.30.40.10">
    <property type="entry name" value="Zinc/RING finger domain, C3HC4 (zinc finger)"/>
    <property type="match status" value="1"/>
</dbReference>
<feature type="domain" description="CCT" evidence="10">
    <location>
        <begin position="605"/>
        <end position="648"/>
    </location>
</feature>
<dbReference type="SUPFAM" id="SSF57903">
    <property type="entry name" value="FYVE/PHD zinc finger"/>
    <property type="match status" value="1"/>
</dbReference>
<accession>A0A1V9ZPU2</accession>
<evidence type="ECO:0000259" key="10">
    <source>
        <dbReference type="PROSITE" id="PS51017"/>
    </source>
</evidence>
<feature type="region of interest" description="Disordered" evidence="8">
    <location>
        <begin position="578"/>
        <end position="597"/>
    </location>
</feature>
<keyword evidence="7" id="KW-0175">Coiled coil</keyword>
<comment type="caution">
    <text evidence="11">The sequence shown here is derived from an EMBL/GenBank/DDBJ whole genome shotgun (WGS) entry which is preliminary data.</text>
</comment>
<dbReference type="InterPro" id="IPR010402">
    <property type="entry name" value="CCT_domain"/>
</dbReference>
<sequence length="870" mass="96166">MAPPSSPPVRRTRAKSSSASSSADLAEEAAPAMAKKRKLAPRKSKGKRKQHSDDEDDEDDDDEDEVDEADLCELCRVNENDELSLICDACDKVYHTYCLEPPLKAIPAGDWVCPKCVKQEPSTEPPRSATKPATSPASRQTYETARLPSQPSAQLQQQQPSQQQQLPRTSLAVPPSFPVQTYHQAPQSRPPHIAPNQPPPGYPHSSPASGMHHPLRPSAHVRQLPMPNPPYHNGPPPMQGHPGHRPPQHHQQPPPLQPLQPPPPHGYDHRPQSSFPMDAASTGGNGSSANAPPFLTQDRGKARDMLELSEQNDLLRRENQKLIEWVDRLTRRVDELSAVEETLRATQYKYRKMESQLLDLQAQLAMSTPGAKGYQRPYHPPTDYRPEYVANRRTDPYGAPPAAYSLPPPPASEEAPPPPPRPAKSSSGRYFPKGYGQPYEAPAPAPHPSSYAQHSASTRHGHHATPLPPPPARGNYRGFDFPKPAPSMAYGGSPRSGLAPLAKRPLLPEKSTTPTHAVKGPQPVQTPPRTYRASTEDDEDGDDTEPRLKKSKRLSPWAESYRQAQEADTDAADVLKSIRQSDRPRLSPPEASDGAKIGVYTPRSRRLMLERYHLKRTKRLTRHKWFKYPVRKTLADSRPRVKGRFVKNDELDGSPGGASTPTRYDAAKPPIVVPNDFDYIQAFATCVKDTQVAVENVVADIVAHKQRQGELISWDTWTMELEHSLIALLPKDYASSPFPAIFAELVYILGDAEEECSQANYCKALQAGAIYVAICLSLYTSLEPPSAYAGDADLSPIVRYYLASIDEMYRSTPKVERRHTFALMKAIVDGIAGVICTGFDAGKRYLRPVSIPTLLHSSNSSRPPDDESAL</sequence>
<keyword evidence="12" id="KW-1185">Reference proteome</keyword>
<dbReference type="PANTHER" id="PTHR47162">
    <property type="entry name" value="OS02G0192300 PROTEIN"/>
    <property type="match status" value="1"/>
</dbReference>
<dbReference type="EMBL" id="JNBR01000041">
    <property type="protein sequence ID" value="OQR99800.1"/>
    <property type="molecule type" value="Genomic_DNA"/>
</dbReference>
<feature type="compositionally biased region" description="Low complexity" evidence="8">
    <location>
        <begin position="15"/>
        <end position="33"/>
    </location>
</feature>
<dbReference type="Pfam" id="PF00628">
    <property type="entry name" value="PHD"/>
    <property type="match status" value="1"/>
</dbReference>
<dbReference type="InterPro" id="IPR019787">
    <property type="entry name" value="Znf_PHD-finger"/>
</dbReference>
<keyword evidence="4" id="KW-0862">Zinc</keyword>
<evidence type="ECO:0000313" key="12">
    <source>
        <dbReference type="Proteomes" id="UP000243579"/>
    </source>
</evidence>
<feature type="region of interest" description="Disordered" evidence="8">
    <location>
        <begin position="1"/>
        <end position="67"/>
    </location>
</feature>
<dbReference type="Proteomes" id="UP000243579">
    <property type="component" value="Unassembled WGS sequence"/>
</dbReference>
<feature type="compositionally biased region" description="Polar residues" evidence="8">
    <location>
        <begin position="131"/>
        <end position="143"/>
    </location>
</feature>
<dbReference type="Pfam" id="PF06203">
    <property type="entry name" value="CCT"/>
    <property type="match status" value="1"/>
</dbReference>
<feature type="compositionally biased region" description="Pro residues" evidence="8">
    <location>
        <begin position="406"/>
        <end position="422"/>
    </location>
</feature>
<dbReference type="InterPro" id="IPR019786">
    <property type="entry name" value="Zinc_finger_PHD-type_CS"/>
</dbReference>
<feature type="compositionally biased region" description="Polar residues" evidence="8">
    <location>
        <begin position="178"/>
        <end position="187"/>
    </location>
</feature>
<protein>
    <recommendedName>
        <fullName evidence="13">PHD-type domain-containing protein</fullName>
    </recommendedName>
</protein>
<keyword evidence="3 6" id="KW-0863">Zinc-finger</keyword>
<dbReference type="PROSITE" id="PS51017">
    <property type="entry name" value="CCT"/>
    <property type="match status" value="1"/>
</dbReference>
<feature type="domain" description="PHD-type" evidence="9">
    <location>
        <begin position="69"/>
        <end position="119"/>
    </location>
</feature>
<dbReference type="GO" id="GO:0008270">
    <property type="term" value="F:zinc ion binding"/>
    <property type="evidence" value="ECO:0007669"/>
    <property type="project" value="UniProtKB-KW"/>
</dbReference>
<name>A0A1V9ZPU2_ACHHY</name>
<evidence type="ECO:0000256" key="4">
    <source>
        <dbReference type="ARBA" id="ARBA00022833"/>
    </source>
</evidence>
<dbReference type="SMART" id="SM00249">
    <property type="entry name" value="PHD"/>
    <property type="match status" value="1"/>
</dbReference>
<evidence type="ECO:0000256" key="8">
    <source>
        <dbReference type="SAM" id="MobiDB-lite"/>
    </source>
</evidence>
<feature type="compositionally biased region" description="Pro residues" evidence="8">
    <location>
        <begin position="188"/>
        <end position="202"/>
    </location>
</feature>
<feature type="region of interest" description="Disordered" evidence="8">
    <location>
        <begin position="368"/>
        <end position="572"/>
    </location>
</feature>
<dbReference type="GO" id="GO:0005634">
    <property type="term" value="C:nucleus"/>
    <property type="evidence" value="ECO:0007669"/>
    <property type="project" value="UniProtKB-SubCell"/>
</dbReference>
<evidence type="ECO:0000313" key="11">
    <source>
        <dbReference type="EMBL" id="OQR99800.1"/>
    </source>
</evidence>
<feature type="coiled-coil region" evidence="7">
    <location>
        <begin position="326"/>
        <end position="363"/>
    </location>
</feature>
<feature type="region of interest" description="Disordered" evidence="8">
    <location>
        <begin position="646"/>
        <end position="665"/>
    </location>
</feature>
<gene>
    <name evidence="11" type="ORF">ACHHYP_04424</name>
</gene>
<feature type="compositionally biased region" description="Basic and acidic residues" evidence="8">
    <location>
        <begin position="382"/>
        <end position="395"/>
    </location>
</feature>
<evidence type="ECO:0000259" key="9">
    <source>
        <dbReference type="PROSITE" id="PS50016"/>
    </source>
</evidence>
<keyword evidence="2" id="KW-0479">Metal-binding</keyword>
<reference evidence="11 12" key="1">
    <citation type="journal article" date="2014" name="Genome Biol. Evol.">
        <title>The secreted proteins of Achlya hypogyna and Thraustotheca clavata identify the ancestral oomycete secretome and reveal gene acquisitions by horizontal gene transfer.</title>
        <authorList>
            <person name="Misner I."/>
            <person name="Blouin N."/>
            <person name="Leonard G."/>
            <person name="Richards T.A."/>
            <person name="Lane C.E."/>
        </authorList>
    </citation>
    <scope>NUCLEOTIDE SEQUENCE [LARGE SCALE GENOMIC DNA]</scope>
    <source>
        <strain evidence="11 12">ATCC 48635</strain>
    </source>
</reference>
<organism evidence="11 12">
    <name type="scientific">Achlya hypogyna</name>
    <name type="common">Oomycete</name>
    <name type="synonym">Protoachlya hypogyna</name>
    <dbReference type="NCBI Taxonomy" id="1202772"/>
    <lineage>
        <taxon>Eukaryota</taxon>
        <taxon>Sar</taxon>
        <taxon>Stramenopiles</taxon>
        <taxon>Oomycota</taxon>
        <taxon>Saprolegniomycetes</taxon>
        <taxon>Saprolegniales</taxon>
        <taxon>Achlyaceae</taxon>
        <taxon>Achlya</taxon>
    </lineage>
</organism>
<keyword evidence="5" id="KW-0539">Nucleus</keyword>
<dbReference type="PANTHER" id="PTHR47162:SF10">
    <property type="entry name" value="METHYL-CPG-BINDING DOMAIN-CONTAINING PROTEIN 9 ISOFORM X1"/>
    <property type="match status" value="1"/>
</dbReference>
<dbReference type="InterPro" id="IPR013083">
    <property type="entry name" value="Znf_RING/FYVE/PHD"/>
</dbReference>
<feature type="compositionally biased region" description="Acidic residues" evidence="8">
    <location>
        <begin position="53"/>
        <end position="67"/>
    </location>
</feature>
<proteinExistence type="predicted"/>
<evidence type="ECO:0000256" key="7">
    <source>
        <dbReference type="SAM" id="Coils"/>
    </source>
</evidence>
<dbReference type="PROSITE" id="PS01359">
    <property type="entry name" value="ZF_PHD_1"/>
    <property type="match status" value="1"/>
</dbReference>
<evidence type="ECO:0008006" key="13">
    <source>
        <dbReference type="Google" id="ProtNLM"/>
    </source>
</evidence>
<feature type="compositionally biased region" description="Basic residues" evidence="8">
    <location>
        <begin position="34"/>
        <end position="50"/>
    </location>
</feature>
<comment type="subcellular location">
    <subcellularLocation>
        <location evidence="1">Nucleus</location>
    </subcellularLocation>
</comment>
<evidence type="ECO:0000256" key="1">
    <source>
        <dbReference type="ARBA" id="ARBA00004123"/>
    </source>
</evidence>
<dbReference type="STRING" id="1202772.A0A1V9ZPU2"/>
<feature type="compositionally biased region" description="Pro residues" evidence="8">
    <location>
        <begin position="252"/>
        <end position="265"/>
    </location>
</feature>
<feature type="region of interest" description="Disordered" evidence="8">
    <location>
        <begin position="118"/>
        <end position="296"/>
    </location>
</feature>
<evidence type="ECO:0000256" key="2">
    <source>
        <dbReference type="ARBA" id="ARBA00022723"/>
    </source>
</evidence>
<feature type="compositionally biased region" description="Pro residues" evidence="8">
    <location>
        <begin position="226"/>
        <end position="239"/>
    </location>
</feature>
<dbReference type="InterPro" id="IPR001965">
    <property type="entry name" value="Znf_PHD"/>
</dbReference>
<dbReference type="OrthoDB" id="432829at2759"/>
<dbReference type="PROSITE" id="PS50016">
    <property type="entry name" value="ZF_PHD_2"/>
    <property type="match status" value="1"/>
</dbReference>